<dbReference type="GO" id="GO:0070374">
    <property type="term" value="P:positive regulation of ERK1 and ERK2 cascade"/>
    <property type="evidence" value="ECO:0007669"/>
    <property type="project" value="TreeGrafter"/>
</dbReference>
<dbReference type="PANTHER" id="PTHR11422">
    <property type="entry name" value="T-CELL SURFACE GLYCOPROTEIN CD4"/>
    <property type="match status" value="1"/>
</dbReference>
<sequence>MADICQIRLLGLMIISSLLTGMTENRDVFSSSGDDVSLPCDNALSGCTSTTWNYNTNIRSSAVELFAYGKNKNNIKRPERLSLGSDCSLNINKTTEEDHGLYTCKQYVNDTQYGTDTSVSLHVLHVSSTQNEMRSGSSLTLSCQLFSYENSCDTLVRTEGIQLVWVNQAGVNLHTDSRYLILSQGQCFSTLTTKLLNEDNNKEWRCLLKNSTETKTTASYTVRFIGSNTVIPVTTINKTTSYTVRFIANTMPTTNPDNNTSVKDSSPSNNSTQVIYLGIAALAVVLAAAILWVIFKKRADNRKGTSSSVGSSVMPKVNDKNEYNGTYETINISSLPTLSSNEQTNDVTYCEVTASCKQQMIKNSVPCDDKVTYASINRATN</sequence>
<dbReference type="Gene3D" id="2.60.40.10">
    <property type="entry name" value="Immunoglobulins"/>
    <property type="match status" value="2"/>
</dbReference>
<dbReference type="Proteomes" id="UP000324632">
    <property type="component" value="Chromosome 24"/>
</dbReference>
<feature type="domain" description="Ig-like" evidence="3">
    <location>
        <begin position="117"/>
        <end position="223"/>
    </location>
</feature>
<comment type="caution">
    <text evidence="4">The sequence shown here is derived from an EMBL/GenBank/DDBJ whole genome shotgun (WGS) entry which is preliminary data.</text>
</comment>
<keyword evidence="5" id="KW-1185">Reference proteome</keyword>
<keyword evidence="2" id="KW-0732">Signal</keyword>
<evidence type="ECO:0000259" key="3">
    <source>
        <dbReference type="PROSITE" id="PS50835"/>
    </source>
</evidence>
<dbReference type="EMBL" id="SOYY01000024">
    <property type="protein sequence ID" value="KAA0703190.1"/>
    <property type="molecule type" value="Genomic_DNA"/>
</dbReference>
<dbReference type="GO" id="GO:0045121">
    <property type="term" value="C:membrane raft"/>
    <property type="evidence" value="ECO:0007669"/>
    <property type="project" value="TreeGrafter"/>
</dbReference>
<evidence type="ECO:0000256" key="1">
    <source>
        <dbReference type="SAM" id="Phobius"/>
    </source>
</evidence>
<evidence type="ECO:0000313" key="4">
    <source>
        <dbReference type="EMBL" id="KAA0703190.1"/>
    </source>
</evidence>
<dbReference type="PROSITE" id="PS50835">
    <property type="entry name" value="IG_LIKE"/>
    <property type="match status" value="2"/>
</dbReference>
<protein>
    <recommendedName>
        <fullName evidence="3">Ig-like domain-containing protein</fullName>
    </recommendedName>
</protein>
<name>A0A5A9N0K7_9TELE</name>
<dbReference type="InterPro" id="IPR007110">
    <property type="entry name" value="Ig-like_dom"/>
</dbReference>
<dbReference type="SUPFAM" id="SSF48726">
    <property type="entry name" value="Immunoglobulin"/>
    <property type="match status" value="1"/>
</dbReference>
<feature type="chain" id="PRO_5022692628" description="Ig-like domain-containing protein" evidence="2">
    <location>
        <begin position="26"/>
        <end position="381"/>
    </location>
</feature>
<dbReference type="GO" id="GO:1990782">
    <property type="term" value="F:protein tyrosine kinase binding"/>
    <property type="evidence" value="ECO:0007669"/>
    <property type="project" value="TreeGrafter"/>
</dbReference>
<organism evidence="4 5">
    <name type="scientific">Triplophysa tibetana</name>
    <dbReference type="NCBI Taxonomy" id="1572043"/>
    <lineage>
        <taxon>Eukaryota</taxon>
        <taxon>Metazoa</taxon>
        <taxon>Chordata</taxon>
        <taxon>Craniata</taxon>
        <taxon>Vertebrata</taxon>
        <taxon>Euteleostomi</taxon>
        <taxon>Actinopterygii</taxon>
        <taxon>Neopterygii</taxon>
        <taxon>Teleostei</taxon>
        <taxon>Ostariophysi</taxon>
        <taxon>Cypriniformes</taxon>
        <taxon>Nemacheilidae</taxon>
        <taxon>Triplophysa</taxon>
    </lineage>
</organism>
<dbReference type="InterPro" id="IPR036179">
    <property type="entry name" value="Ig-like_dom_sf"/>
</dbReference>
<dbReference type="PANTHER" id="PTHR11422:SF5">
    <property type="entry name" value="DIVERSE IMMUNOGLOBULIN DOMAIN-CONTAINING PROTEIN 1.1 ISOFORM X1-RELATED"/>
    <property type="match status" value="1"/>
</dbReference>
<reference evidence="4 5" key="1">
    <citation type="journal article" date="2019" name="Mol. Ecol. Resour.">
        <title>Chromosome-level genome assembly of Triplophysa tibetana, a fish adapted to the harsh high-altitude environment of the Tibetan Plateau.</title>
        <authorList>
            <person name="Yang X."/>
            <person name="Liu H."/>
            <person name="Ma Z."/>
            <person name="Zou Y."/>
            <person name="Zou M."/>
            <person name="Mao Y."/>
            <person name="Li X."/>
            <person name="Wang H."/>
            <person name="Chen T."/>
            <person name="Wang W."/>
            <person name="Yang R."/>
        </authorList>
    </citation>
    <scope>NUCLEOTIDE SEQUENCE [LARGE SCALE GENOMIC DNA]</scope>
    <source>
        <strain evidence="4">TTIB1903HZAU</strain>
        <tissue evidence="4">Muscle</tissue>
    </source>
</reference>
<evidence type="ECO:0000256" key="2">
    <source>
        <dbReference type="SAM" id="SignalP"/>
    </source>
</evidence>
<dbReference type="InterPro" id="IPR013783">
    <property type="entry name" value="Ig-like_fold"/>
</dbReference>
<dbReference type="GO" id="GO:0042110">
    <property type="term" value="P:T cell activation"/>
    <property type="evidence" value="ECO:0007669"/>
    <property type="project" value="TreeGrafter"/>
</dbReference>
<dbReference type="SMART" id="SM00409">
    <property type="entry name" value="IG"/>
    <property type="match status" value="2"/>
</dbReference>
<dbReference type="GO" id="GO:0009897">
    <property type="term" value="C:external side of plasma membrane"/>
    <property type="evidence" value="ECO:0007669"/>
    <property type="project" value="TreeGrafter"/>
</dbReference>
<dbReference type="GO" id="GO:0042289">
    <property type="term" value="F:MHC class II protein binding"/>
    <property type="evidence" value="ECO:0007669"/>
    <property type="project" value="TreeGrafter"/>
</dbReference>
<keyword evidence="1" id="KW-1133">Transmembrane helix</keyword>
<dbReference type="GO" id="GO:0035723">
    <property type="term" value="P:interleukin-15-mediated signaling pathway"/>
    <property type="evidence" value="ECO:0007669"/>
    <property type="project" value="TreeGrafter"/>
</dbReference>
<feature type="signal peptide" evidence="2">
    <location>
        <begin position="1"/>
        <end position="25"/>
    </location>
</feature>
<keyword evidence="1" id="KW-0472">Membrane</keyword>
<feature type="domain" description="Ig-like" evidence="3">
    <location>
        <begin position="33"/>
        <end position="104"/>
    </location>
</feature>
<keyword evidence="1" id="KW-0812">Transmembrane</keyword>
<dbReference type="Pfam" id="PF07686">
    <property type="entry name" value="V-set"/>
    <property type="match status" value="1"/>
</dbReference>
<proteinExistence type="predicted"/>
<feature type="transmembrane region" description="Helical" evidence="1">
    <location>
        <begin position="274"/>
        <end position="295"/>
    </location>
</feature>
<dbReference type="InterPro" id="IPR003599">
    <property type="entry name" value="Ig_sub"/>
</dbReference>
<evidence type="ECO:0000313" key="5">
    <source>
        <dbReference type="Proteomes" id="UP000324632"/>
    </source>
</evidence>
<dbReference type="AlphaFoldDB" id="A0A5A9N0K7"/>
<accession>A0A5A9N0K7</accession>
<dbReference type="InterPro" id="IPR013106">
    <property type="entry name" value="Ig_V-set"/>
</dbReference>
<gene>
    <name evidence="4" type="ORF">E1301_Tti007013</name>
</gene>